<dbReference type="AlphaFoldDB" id="A0A841PVT7"/>
<evidence type="ECO:0000256" key="1">
    <source>
        <dbReference type="SAM" id="Phobius"/>
    </source>
</evidence>
<keyword evidence="1" id="KW-0812">Transmembrane</keyword>
<evidence type="ECO:0000313" key="3">
    <source>
        <dbReference type="Proteomes" id="UP000556329"/>
    </source>
</evidence>
<accession>A0A841PVT7</accession>
<keyword evidence="1" id="KW-0472">Membrane</keyword>
<evidence type="ECO:0000313" key="2">
    <source>
        <dbReference type="EMBL" id="MBB6414242.1"/>
    </source>
</evidence>
<reference evidence="2 3" key="1">
    <citation type="submission" date="2020-08" db="EMBL/GenBank/DDBJ databases">
        <title>Genomic Encyclopedia of Type Strains, Phase IV (KMG-IV): sequencing the most valuable type-strain genomes for metagenomic binning, comparative biology and taxonomic classification.</title>
        <authorList>
            <person name="Goeker M."/>
        </authorList>
    </citation>
    <scope>NUCLEOTIDE SEQUENCE [LARGE SCALE GENOMIC DNA]</scope>
    <source>
        <strain evidence="2 3">DSM 100039</strain>
    </source>
</reference>
<protein>
    <recommendedName>
        <fullName evidence="4">DUF1772 domain-containing protein</fullName>
    </recommendedName>
</protein>
<feature type="transmembrane region" description="Helical" evidence="1">
    <location>
        <begin position="127"/>
        <end position="147"/>
    </location>
</feature>
<evidence type="ECO:0008006" key="4">
    <source>
        <dbReference type="Google" id="ProtNLM"/>
    </source>
</evidence>
<feature type="transmembrane region" description="Helical" evidence="1">
    <location>
        <begin position="66"/>
        <end position="91"/>
    </location>
</feature>
<organism evidence="2 3">
    <name type="scientific">Mesorhizobium sangaii</name>
    <dbReference type="NCBI Taxonomy" id="505389"/>
    <lineage>
        <taxon>Bacteria</taxon>
        <taxon>Pseudomonadati</taxon>
        <taxon>Pseudomonadota</taxon>
        <taxon>Alphaproteobacteria</taxon>
        <taxon>Hyphomicrobiales</taxon>
        <taxon>Phyllobacteriaceae</taxon>
        <taxon>Mesorhizobium</taxon>
    </lineage>
</organism>
<dbReference type="Proteomes" id="UP000556329">
    <property type="component" value="Unassembled WGS sequence"/>
</dbReference>
<gene>
    <name evidence="2" type="ORF">HNQ71_006951</name>
</gene>
<name>A0A841PVT7_9HYPH</name>
<proteinExistence type="predicted"/>
<comment type="caution">
    <text evidence="2">The sequence shown here is derived from an EMBL/GenBank/DDBJ whole genome shotgun (WGS) entry which is preliminary data.</text>
</comment>
<keyword evidence="3" id="KW-1185">Reference proteome</keyword>
<dbReference type="EMBL" id="JACHEF010000017">
    <property type="protein sequence ID" value="MBB6414242.1"/>
    <property type="molecule type" value="Genomic_DNA"/>
</dbReference>
<keyword evidence="1" id="KW-1133">Transmembrane helix</keyword>
<dbReference type="RefSeq" id="WP_184879180.1">
    <property type="nucleotide sequence ID" value="NZ_JACHEF010000017.1"/>
</dbReference>
<sequence length="150" mass="16857">MSDGTEAPEPPAGLDWETYYAHRNRLDEIRVEQSSSFDKSILTLSSGALAFSLVVLKGFHDQNIKVALGFLVVSWTLFVFAILFNVLSYFVSSKAAEVAIERLDTCMRTQNWEVEVSKFWDKVTRKLNSMSGILFAMGAICLLIFAYQGE</sequence>